<dbReference type="PANTHER" id="PTHR33591:SF1">
    <property type="entry name" value="BETA-CAROTENE ISOMERASE D27, CHLOROPLASTIC"/>
    <property type="match status" value="1"/>
</dbReference>
<dbReference type="InterPro" id="IPR038938">
    <property type="entry name" value="D27-like"/>
</dbReference>
<dbReference type="AlphaFoldDB" id="A0AAF0X767"/>
<dbReference type="Proteomes" id="UP000077755">
    <property type="component" value="Chromosome 5"/>
</dbReference>
<reference evidence="2" key="1">
    <citation type="journal article" date="2016" name="Nat. Genet.">
        <title>A high-quality carrot genome assembly provides new insights into carotenoid accumulation and asterid genome evolution.</title>
        <authorList>
            <person name="Iorizzo M."/>
            <person name="Ellison S."/>
            <person name="Senalik D."/>
            <person name="Zeng P."/>
            <person name="Satapoomin P."/>
            <person name="Huang J."/>
            <person name="Bowman M."/>
            <person name="Iovene M."/>
            <person name="Sanseverino W."/>
            <person name="Cavagnaro P."/>
            <person name="Yildiz M."/>
            <person name="Macko-Podgorni A."/>
            <person name="Moranska E."/>
            <person name="Grzebelus E."/>
            <person name="Grzebelus D."/>
            <person name="Ashrafi H."/>
            <person name="Zheng Z."/>
            <person name="Cheng S."/>
            <person name="Spooner D."/>
            <person name="Van Deynze A."/>
            <person name="Simon P."/>
        </authorList>
    </citation>
    <scope>NUCLEOTIDE SEQUENCE</scope>
    <source>
        <tissue evidence="2">Leaf</tissue>
    </source>
</reference>
<accession>A0AAF0X767</accession>
<dbReference type="Pfam" id="PF13225">
    <property type="entry name" value="D27-like_C"/>
    <property type="match status" value="1"/>
</dbReference>
<reference evidence="2" key="2">
    <citation type="submission" date="2022-03" db="EMBL/GenBank/DDBJ databases">
        <title>Draft title - Genomic analysis of global carrot germplasm unveils the trajectory of domestication and the origin of high carotenoid orange carrot.</title>
        <authorList>
            <person name="Iorizzo M."/>
            <person name="Ellison S."/>
            <person name="Senalik D."/>
            <person name="Macko-Podgorni A."/>
            <person name="Grzebelus D."/>
            <person name="Bostan H."/>
            <person name="Rolling W."/>
            <person name="Curaba J."/>
            <person name="Simon P."/>
        </authorList>
    </citation>
    <scope>NUCLEOTIDE SEQUENCE</scope>
    <source>
        <tissue evidence="2">Leaf</tissue>
    </source>
</reference>
<feature type="domain" description="Beta-carotene isomerase D27-like C-terminal" evidence="1">
    <location>
        <begin position="144"/>
        <end position="223"/>
    </location>
</feature>
<gene>
    <name evidence="2" type="ORF">DCAR_0521107</name>
</gene>
<sequence length="249" mass="28210">MDARLVLHVTSSVLPCLSQHNMHRRRCPRAVSAMTSPTQNVERLTTLKTEYKDNWFDSIAINHLSKSVQETIGFKSSKKGYDGLVEATTAARQHFSPDQQRQLVIQALDKAFPKPILSLIRTVLPPSKLQREYFAAFTTIFFPWLVGPCEVKESEFNGKHEKNVVHIKKMFLEESNCVNMCTNLCKMPSQAFIKDSFGIPVNMVPNFDDMSCEMIFGQEPPAQSDDPAFKQPCYKLCNAKQKHSTSCTS</sequence>
<organism evidence="2 3">
    <name type="scientific">Daucus carota subsp. sativus</name>
    <name type="common">Carrot</name>
    <dbReference type="NCBI Taxonomy" id="79200"/>
    <lineage>
        <taxon>Eukaryota</taxon>
        <taxon>Viridiplantae</taxon>
        <taxon>Streptophyta</taxon>
        <taxon>Embryophyta</taxon>
        <taxon>Tracheophyta</taxon>
        <taxon>Spermatophyta</taxon>
        <taxon>Magnoliopsida</taxon>
        <taxon>eudicotyledons</taxon>
        <taxon>Gunneridae</taxon>
        <taxon>Pentapetalae</taxon>
        <taxon>asterids</taxon>
        <taxon>campanulids</taxon>
        <taxon>Apiales</taxon>
        <taxon>Apiaceae</taxon>
        <taxon>Apioideae</taxon>
        <taxon>Scandiceae</taxon>
        <taxon>Daucinae</taxon>
        <taxon>Daucus</taxon>
        <taxon>Daucus sect. Daucus</taxon>
    </lineage>
</organism>
<dbReference type="GO" id="GO:0016859">
    <property type="term" value="F:cis-trans isomerase activity"/>
    <property type="evidence" value="ECO:0007669"/>
    <property type="project" value="TreeGrafter"/>
</dbReference>
<proteinExistence type="predicted"/>
<dbReference type="EMBL" id="CP093347">
    <property type="protein sequence ID" value="WOH01722.1"/>
    <property type="molecule type" value="Genomic_DNA"/>
</dbReference>
<evidence type="ECO:0000313" key="2">
    <source>
        <dbReference type="EMBL" id="WOH01722.1"/>
    </source>
</evidence>
<dbReference type="InterPro" id="IPR025114">
    <property type="entry name" value="D27-like_C"/>
</dbReference>
<dbReference type="GO" id="GO:0005506">
    <property type="term" value="F:iron ion binding"/>
    <property type="evidence" value="ECO:0007669"/>
    <property type="project" value="InterPro"/>
</dbReference>
<dbReference type="PANTHER" id="PTHR33591">
    <property type="entry name" value="BETA-CAROTENE ISOMERASE D27"/>
    <property type="match status" value="1"/>
</dbReference>
<name>A0AAF0X767_DAUCS</name>
<dbReference type="GO" id="GO:0009536">
    <property type="term" value="C:plastid"/>
    <property type="evidence" value="ECO:0007669"/>
    <property type="project" value="TreeGrafter"/>
</dbReference>
<evidence type="ECO:0000313" key="3">
    <source>
        <dbReference type="Proteomes" id="UP000077755"/>
    </source>
</evidence>
<evidence type="ECO:0000259" key="1">
    <source>
        <dbReference type="Pfam" id="PF13225"/>
    </source>
</evidence>
<dbReference type="GO" id="GO:1901601">
    <property type="term" value="P:strigolactone biosynthetic process"/>
    <property type="evidence" value="ECO:0007669"/>
    <property type="project" value="TreeGrafter"/>
</dbReference>
<keyword evidence="3" id="KW-1185">Reference proteome</keyword>
<protein>
    <recommendedName>
        <fullName evidence="1">Beta-carotene isomerase D27-like C-terminal domain-containing protein</fullName>
    </recommendedName>
</protein>